<dbReference type="Gramene" id="KVH94185">
    <property type="protein sequence ID" value="KVH94185"/>
    <property type="gene ID" value="Ccrd_003759"/>
</dbReference>
<evidence type="ECO:0008006" key="3">
    <source>
        <dbReference type="Google" id="ProtNLM"/>
    </source>
</evidence>
<dbReference type="STRING" id="59895.A0A103XNZ2"/>
<organism evidence="1 2">
    <name type="scientific">Cynara cardunculus var. scolymus</name>
    <name type="common">Globe artichoke</name>
    <name type="synonym">Cynara scolymus</name>
    <dbReference type="NCBI Taxonomy" id="59895"/>
    <lineage>
        <taxon>Eukaryota</taxon>
        <taxon>Viridiplantae</taxon>
        <taxon>Streptophyta</taxon>
        <taxon>Embryophyta</taxon>
        <taxon>Tracheophyta</taxon>
        <taxon>Spermatophyta</taxon>
        <taxon>Magnoliopsida</taxon>
        <taxon>eudicotyledons</taxon>
        <taxon>Gunneridae</taxon>
        <taxon>Pentapetalae</taxon>
        <taxon>asterids</taxon>
        <taxon>campanulids</taxon>
        <taxon>Asterales</taxon>
        <taxon>Asteraceae</taxon>
        <taxon>Carduoideae</taxon>
        <taxon>Cardueae</taxon>
        <taxon>Carduinae</taxon>
        <taxon>Cynara</taxon>
    </lineage>
</organism>
<dbReference type="PANTHER" id="PTHR34836:SF6">
    <property type="entry name" value="PERIPLASMIC BINDING PROTEIN-LIKE I"/>
    <property type="match status" value="1"/>
</dbReference>
<proteinExistence type="predicted"/>
<evidence type="ECO:0000313" key="1">
    <source>
        <dbReference type="EMBL" id="KVH94185.1"/>
    </source>
</evidence>
<accession>A0A103XNZ2</accession>
<evidence type="ECO:0000313" key="2">
    <source>
        <dbReference type="Proteomes" id="UP000243975"/>
    </source>
</evidence>
<dbReference type="AlphaFoldDB" id="A0A103XNZ2"/>
<dbReference type="EMBL" id="LEKV01004563">
    <property type="protein sequence ID" value="KVH94185.1"/>
    <property type="molecule type" value="Genomic_DNA"/>
</dbReference>
<comment type="caution">
    <text evidence="1">The sequence shown here is derived from an EMBL/GenBank/DDBJ whole genome shotgun (WGS) entry which is preliminary data.</text>
</comment>
<reference evidence="1 2" key="1">
    <citation type="journal article" date="2016" name="Sci. Rep.">
        <title>The genome sequence of the outbreeding globe artichoke constructed de novo incorporating a phase-aware low-pass sequencing strategy of F1 progeny.</title>
        <authorList>
            <person name="Scaglione D."/>
            <person name="Reyes-Chin-Wo S."/>
            <person name="Acquadro A."/>
            <person name="Froenicke L."/>
            <person name="Portis E."/>
            <person name="Beitel C."/>
            <person name="Tirone M."/>
            <person name="Mauro R."/>
            <person name="Lo Monaco A."/>
            <person name="Mauromicale G."/>
            <person name="Faccioli P."/>
            <person name="Cattivelli L."/>
            <person name="Rieseberg L."/>
            <person name="Michelmore R."/>
            <person name="Lanteri S."/>
        </authorList>
    </citation>
    <scope>NUCLEOTIDE SEQUENCE [LARGE SCALE GENOMIC DNA]</scope>
    <source>
        <strain evidence="1">2C</strain>
    </source>
</reference>
<dbReference type="Proteomes" id="UP000243975">
    <property type="component" value="Unassembled WGS sequence"/>
</dbReference>
<sequence>MATNAGSSPTSTIVAIRNAEKEVGMMGEGYMWIITSKTTSFLDSLDVEAIKLKQGGSGLQIASRELHDFELNWRKEYFALNPFVEFKEVDPNGIWAYDAVCAPTLGVDRVQTTIPQLEEHVTAGGCKICGDCLGFSGACAHIELHCKREAVGCRWRWLFWCPIVYLVRGNGMLPTRLTPDANGCSTSKLMNGRTISKAIEVVNVIGKGSVSGWFAKEIGKKNSSNGGLRTIIWPGGTVTIPKRRRPQMNDKKLRILVPDKNLGSITYRAYKLGGYKEPDTGNRFQKFVEAKSKATDWVSSMAGSGLSELTRVRRCVATETVVTGGELHSLMKPFWFCCALERGFGGDAANCR</sequence>
<gene>
    <name evidence="1" type="ORF">Ccrd_003759</name>
</gene>
<protein>
    <recommendedName>
        <fullName evidence="3">Extracellular ligand-binding receptor</fullName>
    </recommendedName>
</protein>
<dbReference type="InterPro" id="IPR015683">
    <property type="entry name" value="Ionotropic_Glu_rcpt"/>
</dbReference>
<name>A0A103XNZ2_CYNCS</name>
<dbReference type="PANTHER" id="PTHR34836">
    <property type="entry name" value="OS06G0188250 PROTEIN"/>
    <property type="match status" value="1"/>
</dbReference>
<keyword evidence="2" id="KW-1185">Reference proteome</keyword>
<dbReference type="Gene3D" id="3.40.50.2300">
    <property type="match status" value="1"/>
</dbReference>
<dbReference type="OMA" id="CCALERG"/>